<feature type="transmembrane region" description="Helical" evidence="6">
    <location>
        <begin position="751"/>
        <end position="771"/>
    </location>
</feature>
<dbReference type="Proteomes" id="UP000184212">
    <property type="component" value="Unassembled WGS sequence"/>
</dbReference>
<dbReference type="PANTHER" id="PTHR30572">
    <property type="entry name" value="MEMBRANE COMPONENT OF TRANSPORTER-RELATED"/>
    <property type="match status" value="1"/>
</dbReference>
<dbReference type="GO" id="GO:0022857">
    <property type="term" value="F:transmembrane transporter activity"/>
    <property type="evidence" value="ECO:0007669"/>
    <property type="project" value="TreeGrafter"/>
</dbReference>
<organism evidence="9 10">
    <name type="scientific">Chryseolinea serpens</name>
    <dbReference type="NCBI Taxonomy" id="947013"/>
    <lineage>
        <taxon>Bacteria</taxon>
        <taxon>Pseudomonadati</taxon>
        <taxon>Bacteroidota</taxon>
        <taxon>Cytophagia</taxon>
        <taxon>Cytophagales</taxon>
        <taxon>Fulvivirgaceae</taxon>
        <taxon>Chryseolinea</taxon>
    </lineage>
</organism>
<feature type="transmembrane region" description="Helical" evidence="6">
    <location>
        <begin position="97"/>
        <end position="118"/>
    </location>
</feature>
<evidence type="ECO:0000259" key="7">
    <source>
        <dbReference type="Pfam" id="PF02687"/>
    </source>
</evidence>
<feature type="transmembrane region" description="Helical" evidence="6">
    <location>
        <begin position="783"/>
        <end position="813"/>
    </location>
</feature>
<evidence type="ECO:0000256" key="1">
    <source>
        <dbReference type="ARBA" id="ARBA00004651"/>
    </source>
</evidence>
<sequence>MSRQKDPPRLALRFLKWFCPSHLYEGIEGDLLEAFDVDVEQVGLYKARRRFAYQAVRFFRPGIILRNTFASPFIQRAMLKNFIVVAWRNTVRNRTYAALNIAGLALGLATFLMMYLVVRFENSFDRYHKDADRMYQVISYDKFNEPTSHVPGAVIKFLRENSGVESASAALAWPPNVIKVRNENLQQEHAFYVTPEFMKTLDIKWIAGSPDKSLSAPYQVVLDEPTAHRLFPEGAMGKTIRVDNAYDVTVTGIIQKVPVNSEFQFEFIISYKTVDRYASWQSNENNWGGGDSSHHGYVMLKEGVEAADLEAQLRKQAELHKEHGQYAYFKLLPFSEIHFTEDNDTYNYITPHWLPDTLFYIGLFVLVIACINFVNLATVQSVQRSREIAVRKILGSSRGALVCQFFVETAVIVLMAEIIAGGMATLLVGHMDYLLSTHVASAPVWNGNTFGFLLLTGLAVTFASGFYPALILSGFQPMSVMRNKLAALSARGISLRQALVVFQFGIAQVMVICMLIALKQMQYFHTQNLGFDSKSVITIDMPDSGDEMKREHLRQQLLKHSAIKDVTFGLTSPSSTRNWWWWTIKHPNLANGAATFRLQFVDTSYFRFYKIPVVAGRMFQANDTSKTNPVVMINEQAVAALGFATPEEAIGTKLGEGDNVELRTVIGVVKNYHSQSLKADIVPHLYSFRKSNFYLASFRIDPLSAKEAIALIGKYWTQEFPDNYFKYAFLDSDLRTFYEDENKFSNMLTTFAGVGIFIGCLGLYGLVSFVCTRRTKEIGIRKVLGASISSILLLLSGNFLVLVTVAFAVAAPIAWYVMQQFLEQYTNHIEMPWSAFAVAGAITFIMAVMPVGWQSLRASRANPSDSLKYE</sequence>
<evidence type="ECO:0000313" key="10">
    <source>
        <dbReference type="Proteomes" id="UP000184212"/>
    </source>
</evidence>
<feature type="domain" description="MacB-like periplasmic core" evidence="8">
    <location>
        <begin position="98"/>
        <end position="315"/>
    </location>
</feature>
<dbReference type="Pfam" id="PF12704">
    <property type="entry name" value="MacB_PCD"/>
    <property type="match status" value="2"/>
</dbReference>
<dbReference type="InterPro" id="IPR025857">
    <property type="entry name" value="MacB_PCD"/>
</dbReference>
<keyword evidence="5 6" id="KW-0472">Membrane</keyword>
<evidence type="ECO:0000259" key="8">
    <source>
        <dbReference type="Pfam" id="PF12704"/>
    </source>
</evidence>
<dbReference type="AlphaFoldDB" id="A0A1M5XBA2"/>
<dbReference type="EMBL" id="FQWQ01000006">
    <property type="protein sequence ID" value="SHH97091.1"/>
    <property type="molecule type" value="Genomic_DNA"/>
</dbReference>
<comment type="subcellular location">
    <subcellularLocation>
        <location evidence="1">Cell membrane</location>
        <topology evidence="1">Multi-pass membrane protein</topology>
    </subcellularLocation>
</comment>
<reference evidence="9 10" key="1">
    <citation type="submission" date="2016-11" db="EMBL/GenBank/DDBJ databases">
        <authorList>
            <person name="Jaros S."/>
            <person name="Januszkiewicz K."/>
            <person name="Wedrychowicz H."/>
        </authorList>
    </citation>
    <scope>NUCLEOTIDE SEQUENCE [LARGE SCALE GENOMIC DNA]</scope>
    <source>
        <strain evidence="9 10">DSM 24574</strain>
    </source>
</reference>
<feature type="transmembrane region" description="Helical" evidence="6">
    <location>
        <begin position="358"/>
        <end position="379"/>
    </location>
</feature>
<proteinExistence type="predicted"/>
<feature type="transmembrane region" description="Helical" evidence="6">
    <location>
        <begin position="493"/>
        <end position="518"/>
    </location>
</feature>
<feature type="domain" description="ABC3 transporter permease C-terminal" evidence="7">
    <location>
        <begin position="750"/>
        <end position="863"/>
    </location>
</feature>
<evidence type="ECO:0000313" key="9">
    <source>
        <dbReference type="EMBL" id="SHH97091.1"/>
    </source>
</evidence>
<protein>
    <submittedName>
        <fullName evidence="9">Duplicated orphan permease</fullName>
    </submittedName>
</protein>
<feature type="domain" description="ABC3 transporter permease C-terminal" evidence="7">
    <location>
        <begin position="361"/>
        <end position="476"/>
    </location>
</feature>
<feature type="transmembrane region" description="Helical" evidence="6">
    <location>
        <begin position="449"/>
        <end position="472"/>
    </location>
</feature>
<keyword evidence="4 6" id="KW-1133">Transmembrane helix</keyword>
<evidence type="ECO:0000256" key="2">
    <source>
        <dbReference type="ARBA" id="ARBA00022475"/>
    </source>
</evidence>
<feature type="transmembrane region" description="Helical" evidence="6">
    <location>
        <begin position="833"/>
        <end position="853"/>
    </location>
</feature>
<dbReference type="InterPro" id="IPR003838">
    <property type="entry name" value="ABC3_permease_C"/>
</dbReference>
<evidence type="ECO:0000256" key="6">
    <source>
        <dbReference type="SAM" id="Phobius"/>
    </source>
</evidence>
<keyword evidence="3 6" id="KW-0812">Transmembrane</keyword>
<feature type="transmembrane region" description="Helical" evidence="6">
    <location>
        <begin position="400"/>
        <end position="429"/>
    </location>
</feature>
<dbReference type="STRING" id="947013.SAMN04488109_6350"/>
<gene>
    <name evidence="9" type="ORF">SAMN04488109_6350</name>
</gene>
<evidence type="ECO:0000256" key="4">
    <source>
        <dbReference type="ARBA" id="ARBA00022989"/>
    </source>
</evidence>
<evidence type="ECO:0000256" key="5">
    <source>
        <dbReference type="ARBA" id="ARBA00023136"/>
    </source>
</evidence>
<dbReference type="GO" id="GO:0005886">
    <property type="term" value="C:plasma membrane"/>
    <property type="evidence" value="ECO:0007669"/>
    <property type="project" value="UniProtKB-SubCell"/>
</dbReference>
<dbReference type="InterPro" id="IPR050250">
    <property type="entry name" value="Macrolide_Exporter_MacB"/>
</dbReference>
<accession>A0A1M5XBA2</accession>
<dbReference type="InterPro" id="IPR047699">
    <property type="entry name" value="Permease_put_prefix"/>
</dbReference>
<name>A0A1M5XBA2_9BACT</name>
<feature type="domain" description="MacB-like periplasmic core" evidence="8">
    <location>
        <begin position="510"/>
        <end position="676"/>
    </location>
</feature>
<evidence type="ECO:0000256" key="3">
    <source>
        <dbReference type="ARBA" id="ARBA00022692"/>
    </source>
</evidence>
<keyword evidence="10" id="KW-1185">Reference proteome</keyword>
<dbReference type="PANTHER" id="PTHR30572:SF18">
    <property type="entry name" value="ABC-TYPE MACROLIDE FAMILY EXPORT SYSTEM PERMEASE COMPONENT 2"/>
    <property type="match status" value="1"/>
</dbReference>
<dbReference type="Pfam" id="PF02687">
    <property type="entry name" value="FtsX"/>
    <property type="match status" value="2"/>
</dbReference>
<keyword evidence="2" id="KW-1003">Cell membrane</keyword>
<dbReference type="NCBIfam" id="NF038404">
    <property type="entry name" value="perm_prefix_2"/>
    <property type="match status" value="1"/>
</dbReference>